<dbReference type="InterPro" id="IPR008183">
    <property type="entry name" value="Aldose_1/G6P_1-epimerase"/>
</dbReference>
<dbReference type="SUPFAM" id="SSF74650">
    <property type="entry name" value="Galactose mutarotase-like"/>
    <property type="match status" value="1"/>
</dbReference>
<dbReference type="InterPro" id="IPR011013">
    <property type="entry name" value="Gal_mutarotase_sf_dom"/>
</dbReference>
<comment type="similarity">
    <text evidence="1">Belongs to the aldose epimerase family.</text>
</comment>
<protein>
    <recommendedName>
        <fullName evidence="2">Aldose 1-epimerase</fullName>
    </recommendedName>
    <alternativeName>
        <fullName evidence="6">Galactose mutarotase</fullName>
    </alternativeName>
    <alternativeName>
        <fullName evidence="5">Type-1 mutarotase</fullName>
    </alternativeName>
</protein>
<organism evidence="7 8">
    <name type="scientific">Streptococcus massiliensis</name>
    <dbReference type="NCBI Taxonomy" id="313439"/>
    <lineage>
        <taxon>Bacteria</taxon>
        <taxon>Bacillati</taxon>
        <taxon>Bacillota</taxon>
        <taxon>Bacilli</taxon>
        <taxon>Lactobacillales</taxon>
        <taxon>Streptococcaceae</taxon>
        <taxon>Streptococcus</taxon>
    </lineage>
</organism>
<proteinExistence type="inferred from homology"/>
<dbReference type="InterPro" id="IPR047215">
    <property type="entry name" value="Galactose_mutarotase-like"/>
</dbReference>
<dbReference type="CDD" id="cd09019">
    <property type="entry name" value="galactose_mutarotase_like"/>
    <property type="match status" value="1"/>
</dbReference>
<evidence type="ECO:0000256" key="5">
    <source>
        <dbReference type="ARBA" id="ARBA00032300"/>
    </source>
</evidence>
<dbReference type="PANTHER" id="PTHR10091">
    <property type="entry name" value="ALDOSE-1-EPIMERASE"/>
    <property type="match status" value="1"/>
</dbReference>
<dbReference type="PANTHER" id="PTHR10091:SF0">
    <property type="entry name" value="GALACTOSE MUTAROTASE"/>
    <property type="match status" value="1"/>
</dbReference>
<keyword evidence="8" id="KW-1185">Reference proteome</keyword>
<keyword evidence="4" id="KW-0119">Carbohydrate metabolism</keyword>
<dbReference type="GO" id="GO:0006006">
    <property type="term" value="P:glucose metabolic process"/>
    <property type="evidence" value="ECO:0007669"/>
    <property type="project" value="TreeGrafter"/>
</dbReference>
<evidence type="ECO:0000256" key="1">
    <source>
        <dbReference type="ARBA" id="ARBA00006206"/>
    </source>
</evidence>
<dbReference type="GO" id="GO:0005737">
    <property type="term" value="C:cytoplasm"/>
    <property type="evidence" value="ECO:0007669"/>
    <property type="project" value="TreeGrafter"/>
</dbReference>
<dbReference type="Proteomes" id="UP000254634">
    <property type="component" value="Unassembled WGS sequence"/>
</dbReference>
<dbReference type="GO" id="GO:0033499">
    <property type="term" value="P:galactose catabolic process via UDP-galactose, Leloir pathway"/>
    <property type="evidence" value="ECO:0007669"/>
    <property type="project" value="TreeGrafter"/>
</dbReference>
<dbReference type="AlphaFoldDB" id="A0A380KQD6"/>
<dbReference type="Gene3D" id="2.70.98.10">
    <property type="match status" value="1"/>
</dbReference>
<dbReference type="InterPro" id="IPR018052">
    <property type="entry name" value="Ald1_epimerase_CS"/>
</dbReference>
<evidence type="ECO:0000256" key="2">
    <source>
        <dbReference type="ARBA" id="ARBA00014165"/>
    </source>
</evidence>
<sequence length="293" mass="32426">MKIFCLRLTVFEEYVGNSPRFGASIGPVAGRIATASFDLGDKHYELEANNGTNNLHSGSTGFEGIVFQVEEISNDGLTFFTERADGTGGFPGHLKVWISFALTEKGELEVSYQIQTDKDTLVNPTNHSYFNLSGDFTQTIDDTQVQLATEGIYPIDDNSIPLGGYEIPDFVKDLQEGTNFSHIFASKHEQIQLVGGIDHPFELREEQLAATFYDPETGRKLTLKTDRPVLVIYTANVYDDTTYLSGQPARIHNGFALEAQALPDAIHTDKCEEVILRAGQIFTSTTIYHATVQ</sequence>
<dbReference type="GO" id="GO:0004034">
    <property type="term" value="F:aldose 1-epimerase activity"/>
    <property type="evidence" value="ECO:0007669"/>
    <property type="project" value="TreeGrafter"/>
</dbReference>
<evidence type="ECO:0000313" key="7">
    <source>
        <dbReference type="EMBL" id="SUN72185.1"/>
    </source>
</evidence>
<evidence type="ECO:0000256" key="3">
    <source>
        <dbReference type="ARBA" id="ARBA00023235"/>
    </source>
</evidence>
<dbReference type="PROSITE" id="PS00545">
    <property type="entry name" value="ALDOSE_1_EPIMERASE"/>
    <property type="match status" value="1"/>
</dbReference>
<keyword evidence="3 7" id="KW-0413">Isomerase</keyword>
<evidence type="ECO:0000256" key="4">
    <source>
        <dbReference type="ARBA" id="ARBA00023277"/>
    </source>
</evidence>
<dbReference type="GO" id="GO:0030246">
    <property type="term" value="F:carbohydrate binding"/>
    <property type="evidence" value="ECO:0007669"/>
    <property type="project" value="InterPro"/>
</dbReference>
<gene>
    <name evidence="7" type="primary">galM_1</name>
    <name evidence="7" type="ORF">NCTC13765_00054</name>
</gene>
<accession>A0A380KQD6</accession>
<dbReference type="EMBL" id="UHFR01000003">
    <property type="protein sequence ID" value="SUN72185.1"/>
    <property type="molecule type" value="Genomic_DNA"/>
</dbReference>
<evidence type="ECO:0000313" key="8">
    <source>
        <dbReference type="Proteomes" id="UP000254634"/>
    </source>
</evidence>
<name>A0A380KQD6_9STRE</name>
<reference evidence="7" key="1">
    <citation type="submission" date="2018-06" db="EMBL/GenBank/DDBJ databases">
        <authorList>
            <consortium name="Pathogen Informatics"/>
            <person name="Doyle S."/>
        </authorList>
    </citation>
    <scope>NUCLEOTIDE SEQUENCE [LARGE SCALE GENOMIC DNA]</scope>
    <source>
        <strain evidence="7">NCTC13765</strain>
    </source>
</reference>
<dbReference type="InterPro" id="IPR014718">
    <property type="entry name" value="GH-type_carb-bd"/>
</dbReference>
<evidence type="ECO:0000256" key="6">
    <source>
        <dbReference type="ARBA" id="ARBA00033373"/>
    </source>
</evidence>
<dbReference type="Pfam" id="PF01263">
    <property type="entry name" value="Aldose_epim"/>
    <property type="match status" value="1"/>
</dbReference>